<organism evidence="5 6">
    <name type="scientific">Acanthaster planci</name>
    <name type="common">Crown-of-thorns starfish</name>
    <dbReference type="NCBI Taxonomy" id="133434"/>
    <lineage>
        <taxon>Eukaryota</taxon>
        <taxon>Metazoa</taxon>
        <taxon>Echinodermata</taxon>
        <taxon>Eleutherozoa</taxon>
        <taxon>Asterozoa</taxon>
        <taxon>Asteroidea</taxon>
        <taxon>Valvatacea</taxon>
        <taxon>Valvatida</taxon>
        <taxon>Acanthasteridae</taxon>
        <taxon>Acanthaster</taxon>
    </lineage>
</organism>
<evidence type="ECO:0000313" key="10">
    <source>
        <dbReference type="RefSeq" id="XP_022097343.1"/>
    </source>
</evidence>
<dbReference type="PROSITE" id="PS51231">
    <property type="entry name" value="DAD"/>
    <property type="match status" value="1"/>
</dbReference>
<evidence type="ECO:0000313" key="15">
    <source>
        <dbReference type="RefSeq" id="XP_022097349.1"/>
    </source>
</evidence>
<dbReference type="RefSeq" id="XP_022097346.1">
    <property type="nucleotide sequence ID" value="XM_022241654.1"/>
</dbReference>
<dbReference type="Gene3D" id="1.20.58.2220">
    <property type="entry name" value="Formin, FH2 domain"/>
    <property type="match status" value="1"/>
</dbReference>
<dbReference type="InterPro" id="IPR016024">
    <property type="entry name" value="ARM-type_fold"/>
</dbReference>
<dbReference type="RefSeq" id="XP_022097349.1">
    <property type="nucleotide sequence ID" value="XM_022241657.1"/>
</dbReference>
<dbReference type="OrthoDB" id="1104827at2759"/>
<sequence length="1096" mass="123658">MPRKRGGGLLCGCFGGGDETPHITYDVDNGMVLHPMEVADPMPPLEELNLMFVELVDELDLPALHRERMFSLSPEKKWQIYCSKKKEQDDPNSTKWPDYYLDQLKAMMTLAFTHDEDVIAARTNLVDSLKTALRTQPMRFVMRFIELDGLSVLLEFLENMDFDLMESPIHTSVIGCIKALMNNSHGRADVLAHPTAINIVTQSMSSENIKTKIQVLEILGGVCLVPGGHRKVLTAMSHYQEYASERTRFQRLVNDLDRSTGHYREEVNLKTAILSFINAIIKYGAGEDNLEFRIHLRYEFLMLGIQPVIDKLRSLENATVDRHLDFFELVRNEDERELAKRFNMVHVDVRSANSMFEVIKKKIAHTQAYPHFLSLLQHFLLLPNKGSSIHHWSLVDRLVQQIVLQYEDGGDPDVAPFDINFKDVIEKVINQDVIRQQKAEELEKSYEELKAQLERKERELDAKNQEKRSDAPCALSPLPVVTTMEEAMSALNSIQERFDQQAAELAMSSRQGQELQAQMAELKAMIASGKLGAVSLSDDDMLKVDSLKSPASLSGQPAPPPPPAAPFAPPPPPGMGPPAPPPPPGQGGPPPPPGMGGMMAKKKNYPKPSNPLKSFNWAKLPDLQLQGTIWTELDGMKILKIMDLTEFDKVFSAYQKVDTDGETGFSFKSSKRKELSVIDGRRAQNCTILLSKLKLTNEEITKAVLSMDQGEDIPKDMLEQLLKYVPTPEEVALVKEHERELDSVARADRFLYEMGKINHYEQRLKCLYFKKKFQERMGECKPKVEAVLKASKELSSSKRLRKVLEIILAFGNYMNRGPRGNASGFRISSLNKILDTKSSLSKHPTLLHYLTAVLEKKFPDVFKLEEELASLRDASKVNMGELDKDINIIGAGLKEVEKELDFQKNRPSTEKGDKFVSVMSDFKTVSSISFSKIRDLQAQAKEKITKCIKQFGEDPAKMTAEEFFSTFDAFVQSFIEAKIDNENMRKKQEEEEKRARIEAERVARERKRKASKKENQNGRKQGGEGEFDDLISALRTGDMFGEDVAKMKRNRKRQSQPAQPAAANGSNGRPKMGEVSRERVGKPKPATTPSSKMTAI</sequence>
<dbReference type="KEGG" id="aplc:110982891"/>
<dbReference type="PANTHER" id="PTHR45725:SF1">
    <property type="entry name" value="DISHEVELLED ASSOCIATED ACTIVATOR OF MORPHOGENESIS, ISOFORM D"/>
    <property type="match status" value="1"/>
</dbReference>
<dbReference type="InterPro" id="IPR015425">
    <property type="entry name" value="FH2_Formin"/>
</dbReference>
<dbReference type="RefSeq" id="XP_022097339.1">
    <property type="nucleotide sequence ID" value="XM_022241647.1"/>
</dbReference>
<dbReference type="SMART" id="SM01140">
    <property type="entry name" value="Drf_GBD"/>
    <property type="match status" value="1"/>
</dbReference>
<keyword evidence="5" id="KW-1185">Reference proteome</keyword>
<evidence type="ECO:0000259" key="4">
    <source>
        <dbReference type="PROSITE" id="PS51444"/>
    </source>
</evidence>
<evidence type="ECO:0000259" key="2">
    <source>
        <dbReference type="PROSITE" id="PS51231"/>
    </source>
</evidence>
<dbReference type="RefSeq" id="XP_022097343.1">
    <property type="nucleotide sequence ID" value="XM_022241651.1"/>
</dbReference>
<dbReference type="RefSeq" id="XP_022097342.1">
    <property type="nucleotide sequence ID" value="XM_022241650.1"/>
</dbReference>
<proteinExistence type="predicted"/>
<dbReference type="Pfam" id="PF06367">
    <property type="entry name" value="Drf_FH3"/>
    <property type="match status" value="1"/>
</dbReference>
<dbReference type="RefSeq" id="XP_022097341.1">
    <property type="nucleotide sequence ID" value="XM_022241649.1"/>
</dbReference>
<evidence type="ECO:0000313" key="6">
    <source>
        <dbReference type="RefSeq" id="XP_022097339.1"/>
    </source>
</evidence>
<dbReference type="SMART" id="SM00498">
    <property type="entry name" value="FH2"/>
    <property type="match status" value="1"/>
</dbReference>
<evidence type="ECO:0000313" key="12">
    <source>
        <dbReference type="RefSeq" id="XP_022097345.1"/>
    </source>
</evidence>
<feature type="domain" description="FH2" evidence="4">
    <location>
        <begin position="602"/>
        <end position="1000"/>
    </location>
</feature>
<dbReference type="Pfam" id="PF06371">
    <property type="entry name" value="Drf_GBD"/>
    <property type="match status" value="1"/>
</dbReference>
<name>A0A8B7YVJ6_ACAPL</name>
<dbReference type="InterPro" id="IPR010472">
    <property type="entry name" value="FH3_dom"/>
</dbReference>
<dbReference type="InterPro" id="IPR014768">
    <property type="entry name" value="GBD/FH3_dom"/>
</dbReference>
<dbReference type="RefSeq" id="XP_022097348.1">
    <property type="nucleotide sequence ID" value="XM_022241656.1"/>
</dbReference>
<dbReference type="Gene3D" id="1.10.238.150">
    <property type="entry name" value="Formin, FH3 diaphanous domain"/>
    <property type="match status" value="1"/>
</dbReference>
<evidence type="ECO:0000313" key="9">
    <source>
        <dbReference type="RefSeq" id="XP_022097342.1"/>
    </source>
</evidence>
<dbReference type="Proteomes" id="UP000694845">
    <property type="component" value="Unplaced"/>
</dbReference>
<evidence type="ECO:0000313" key="14">
    <source>
        <dbReference type="RefSeq" id="XP_022097348.1"/>
    </source>
</evidence>
<dbReference type="InterPro" id="IPR051425">
    <property type="entry name" value="Formin_Homology"/>
</dbReference>
<feature type="region of interest" description="Disordered" evidence="1">
    <location>
        <begin position="457"/>
        <end position="476"/>
    </location>
</feature>
<feature type="compositionally biased region" description="Basic and acidic residues" evidence="1">
    <location>
        <begin position="1071"/>
        <end position="1081"/>
    </location>
</feature>
<evidence type="ECO:0000259" key="3">
    <source>
        <dbReference type="PROSITE" id="PS51232"/>
    </source>
</evidence>
<dbReference type="GO" id="GO:0030036">
    <property type="term" value="P:actin cytoskeleton organization"/>
    <property type="evidence" value="ECO:0007669"/>
    <property type="project" value="InterPro"/>
</dbReference>
<dbReference type="SUPFAM" id="SSF48371">
    <property type="entry name" value="ARM repeat"/>
    <property type="match status" value="1"/>
</dbReference>
<accession>A0A8B7YVJ6</accession>
<feature type="compositionally biased region" description="Polar residues" evidence="1">
    <location>
        <begin position="1087"/>
        <end position="1096"/>
    </location>
</feature>
<reference evidence="6 7" key="1">
    <citation type="submission" date="2025-04" db="UniProtKB">
        <authorList>
            <consortium name="RefSeq"/>
        </authorList>
    </citation>
    <scope>IDENTIFICATION</scope>
</reference>
<dbReference type="InterPro" id="IPR042201">
    <property type="entry name" value="FH2_Formin_sf"/>
</dbReference>
<dbReference type="InterPro" id="IPR011989">
    <property type="entry name" value="ARM-like"/>
</dbReference>
<dbReference type="FunFam" id="1.25.10.10:FF:000800">
    <property type="entry name" value="Disheveled-associated activator of morphogenesis"/>
    <property type="match status" value="1"/>
</dbReference>
<evidence type="ECO:0000313" key="16">
    <source>
        <dbReference type="RefSeq" id="XP_022097350.1"/>
    </source>
</evidence>
<feature type="compositionally biased region" description="Pro residues" evidence="1">
    <location>
        <begin position="557"/>
        <end position="594"/>
    </location>
</feature>
<protein>
    <submittedName>
        <fullName evidence="6 7">Disheveled-associated activator of morphogenesis 1-A-like isoform X1</fullName>
    </submittedName>
</protein>
<evidence type="ECO:0000313" key="5">
    <source>
        <dbReference type="Proteomes" id="UP000694845"/>
    </source>
</evidence>
<evidence type="ECO:0000313" key="8">
    <source>
        <dbReference type="RefSeq" id="XP_022097341.1"/>
    </source>
</evidence>
<dbReference type="OMA" id="AMLYFQE"/>
<evidence type="ECO:0000313" key="7">
    <source>
        <dbReference type="RefSeq" id="XP_022097340.1"/>
    </source>
</evidence>
<feature type="region of interest" description="Disordered" evidence="1">
    <location>
        <begin position="1001"/>
        <end position="1028"/>
    </location>
</feature>
<evidence type="ECO:0000313" key="13">
    <source>
        <dbReference type="RefSeq" id="XP_022097346.1"/>
    </source>
</evidence>
<dbReference type="SUPFAM" id="SSF101447">
    <property type="entry name" value="Formin homology 2 domain (FH2 domain)"/>
    <property type="match status" value="1"/>
</dbReference>
<dbReference type="SMART" id="SM01139">
    <property type="entry name" value="Drf_FH3"/>
    <property type="match status" value="1"/>
</dbReference>
<dbReference type="PANTHER" id="PTHR45725">
    <property type="entry name" value="FORMIN HOMOLOGY 2 FAMILY MEMBER"/>
    <property type="match status" value="1"/>
</dbReference>
<dbReference type="RefSeq" id="XP_022097345.1">
    <property type="nucleotide sequence ID" value="XM_022241653.1"/>
</dbReference>
<dbReference type="InterPro" id="IPR010473">
    <property type="entry name" value="GTPase-bd"/>
</dbReference>
<dbReference type="PROSITE" id="PS51444">
    <property type="entry name" value="FH2"/>
    <property type="match status" value="1"/>
</dbReference>
<dbReference type="Pfam" id="PF02181">
    <property type="entry name" value="FH2"/>
    <property type="match status" value="1"/>
</dbReference>
<dbReference type="PROSITE" id="PS51232">
    <property type="entry name" value="GBD_FH3"/>
    <property type="match status" value="1"/>
</dbReference>
<feature type="domain" description="GBD/FH3" evidence="3">
    <location>
        <begin position="40"/>
        <end position="410"/>
    </location>
</feature>
<feature type="region of interest" description="Disordered" evidence="1">
    <location>
        <begin position="1041"/>
        <end position="1096"/>
    </location>
</feature>
<dbReference type="InterPro" id="IPR014767">
    <property type="entry name" value="DAD_dom"/>
</dbReference>
<dbReference type="RefSeq" id="XP_022097350.1">
    <property type="nucleotide sequence ID" value="XM_022241658.1"/>
</dbReference>
<gene>
    <name evidence="6 7 8 9 10 11 12 13 14 15 16" type="primary">LOC110982891</name>
</gene>
<feature type="region of interest" description="Disordered" evidence="1">
    <location>
        <begin position="548"/>
        <end position="610"/>
    </location>
</feature>
<dbReference type="AlphaFoldDB" id="A0A8B7YVJ6"/>
<dbReference type="Gene3D" id="1.25.10.10">
    <property type="entry name" value="Leucine-rich Repeat Variant"/>
    <property type="match status" value="1"/>
</dbReference>
<feature type="compositionally biased region" description="Basic and acidic residues" evidence="1">
    <location>
        <begin position="1012"/>
        <end position="1023"/>
    </location>
</feature>
<dbReference type="GeneID" id="110982891"/>
<dbReference type="GO" id="GO:0031267">
    <property type="term" value="F:small GTPase binding"/>
    <property type="evidence" value="ECO:0007669"/>
    <property type="project" value="InterPro"/>
</dbReference>
<dbReference type="GO" id="GO:0003779">
    <property type="term" value="F:actin binding"/>
    <property type="evidence" value="ECO:0007669"/>
    <property type="project" value="InterPro"/>
</dbReference>
<dbReference type="RefSeq" id="XP_022097340.1">
    <property type="nucleotide sequence ID" value="XM_022241648.1"/>
</dbReference>
<evidence type="ECO:0000313" key="11">
    <source>
        <dbReference type="RefSeq" id="XP_022097344.1"/>
    </source>
</evidence>
<feature type="compositionally biased region" description="Basic and acidic residues" evidence="1">
    <location>
        <begin position="457"/>
        <end position="470"/>
    </location>
</feature>
<dbReference type="RefSeq" id="XP_022097344.1">
    <property type="nucleotide sequence ID" value="XM_022241652.1"/>
</dbReference>
<feature type="domain" description="DAD" evidence="2">
    <location>
        <begin position="1013"/>
        <end position="1052"/>
    </location>
</feature>
<evidence type="ECO:0000256" key="1">
    <source>
        <dbReference type="SAM" id="MobiDB-lite"/>
    </source>
</evidence>